<dbReference type="SMART" id="SM00060">
    <property type="entry name" value="FN3"/>
    <property type="match status" value="1"/>
</dbReference>
<dbReference type="CDD" id="cd00063">
    <property type="entry name" value="FN3"/>
    <property type="match status" value="1"/>
</dbReference>
<dbReference type="PROSITE" id="PS50853">
    <property type="entry name" value="FN3"/>
    <property type="match status" value="1"/>
</dbReference>
<proteinExistence type="predicted"/>
<dbReference type="SUPFAM" id="SSF49265">
    <property type="entry name" value="Fibronectin type III"/>
    <property type="match status" value="1"/>
</dbReference>
<protein>
    <submittedName>
        <fullName evidence="4">Fibronectin type III domain-containing protein</fullName>
    </submittedName>
</protein>
<accession>A0A450USH5</accession>
<dbReference type="Gene3D" id="2.60.40.10">
    <property type="entry name" value="Immunoglobulins"/>
    <property type="match status" value="1"/>
</dbReference>
<gene>
    <name evidence="2" type="ORF">BECKH772A_GA0070896_1000144</name>
    <name evidence="3" type="ORF">BECKH772B_GA0070898_1000136</name>
    <name evidence="4" type="ORF">BECKH772C_GA0070978_1000244</name>
</gene>
<reference evidence="4" key="1">
    <citation type="submission" date="2019-02" db="EMBL/GenBank/DDBJ databases">
        <authorList>
            <person name="Gruber-Vodicka R. H."/>
            <person name="Seah K. B. B."/>
        </authorList>
    </citation>
    <scope>NUCLEOTIDE SEQUENCE</scope>
    <source>
        <strain evidence="4">BECK_SA2B12</strain>
        <strain evidence="2">BECK_SA2B15</strain>
        <strain evidence="3">BECK_SA2B20</strain>
    </source>
</reference>
<dbReference type="Pfam" id="PF00041">
    <property type="entry name" value="fn3"/>
    <property type="match status" value="1"/>
</dbReference>
<dbReference type="InterPro" id="IPR003961">
    <property type="entry name" value="FN3_dom"/>
</dbReference>
<name>A0A450USH5_9GAMM</name>
<dbReference type="InterPro" id="IPR036116">
    <property type="entry name" value="FN3_sf"/>
</dbReference>
<dbReference type="EMBL" id="CAADFJ010000002">
    <property type="protein sequence ID" value="VFJ95487.1"/>
    <property type="molecule type" value="Genomic_DNA"/>
</dbReference>
<dbReference type="InterPro" id="IPR013783">
    <property type="entry name" value="Ig-like_fold"/>
</dbReference>
<evidence type="ECO:0000313" key="3">
    <source>
        <dbReference type="EMBL" id="VFJ88265.1"/>
    </source>
</evidence>
<dbReference type="EMBL" id="CAADFI010000001">
    <property type="protein sequence ID" value="VFJ88265.1"/>
    <property type="molecule type" value="Genomic_DNA"/>
</dbReference>
<evidence type="ECO:0000259" key="1">
    <source>
        <dbReference type="PROSITE" id="PS50853"/>
    </source>
</evidence>
<feature type="domain" description="Fibronectin type-III" evidence="1">
    <location>
        <begin position="114"/>
        <end position="204"/>
    </location>
</feature>
<sequence length="204" mass="21781">MSSKKFPETEARILSLGREMSVGLAAHAALYPAPPMGVADLEAALADYEAAREAVIAARAAVKQALKTKNEALDVLVGGMKSNLRYAENTVDYNDASLGLIGWRGRRPPVRLTPPGQVLDLTSPDRGEGRIALDWKAPEKGGKVAAYKVQRRADGSEDWLDVGVSMETRITLSGQPHDTRFEFRVAALNKAGEGAASNGVLAVL</sequence>
<dbReference type="EMBL" id="CAADFG010000001">
    <property type="protein sequence ID" value="VFJ86392.1"/>
    <property type="molecule type" value="Genomic_DNA"/>
</dbReference>
<dbReference type="AlphaFoldDB" id="A0A450USH5"/>
<evidence type="ECO:0000313" key="2">
    <source>
        <dbReference type="EMBL" id="VFJ86392.1"/>
    </source>
</evidence>
<organism evidence="4">
    <name type="scientific">Candidatus Kentrum eta</name>
    <dbReference type="NCBI Taxonomy" id="2126337"/>
    <lineage>
        <taxon>Bacteria</taxon>
        <taxon>Pseudomonadati</taxon>
        <taxon>Pseudomonadota</taxon>
        <taxon>Gammaproteobacteria</taxon>
        <taxon>Candidatus Kentrum</taxon>
    </lineage>
</organism>
<evidence type="ECO:0000313" key="4">
    <source>
        <dbReference type="EMBL" id="VFJ95487.1"/>
    </source>
</evidence>